<dbReference type="SUPFAM" id="SSF158504">
    <property type="entry name" value="BH2638-like"/>
    <property type="match status" value="1"/>
</dbReference>
<comment type="caution">
    <text evidence="1">The sequence shown here is derived from an EMBL/GenBank/DDBJ whole genome shotgun (WGS) entry which is preliminary data.</text>
</comment>
<name>A0A0R2NII8_9LACO</name>
<dbReference type="AlphaFoldDB" id="A0A0R2NII8"/>
<organism evidence="1 2">
    <name type="scientific">Pediococcus argentinicus</name>
    <dbReference type="NCBI Taxonomy" id="480391"/>
    <lineage>
        <taxon>Bacteria</taxon>
        <taxon>Bacillati</taxon>
        <taxon>Bacillota</taxon>
        <taxon>Bacilli</taxon>
        <taxon>Lactobacillales</taxon>
        <taxon>Lactobacillaceae</taxon>
        <taxon>Pediococcus</taxon>
    </lineage>
</organism>
<protein>
    <submittedName>
        <fullName evidence="1">Uncharacterized protein</fullName>
    </submittedName>
</protein>
<dbReference type="PATRIC" id="fig|480391.4.peg.1709"/>
<dbReference type="NCBIfam" id="NF003353">
    <property type="entry name" value="PRK04387.1"/>
    <property type="match status" value="1"/>
</dbReference>
<evidence type="ECO:0000313" key="2">
    <source>
        <dbReference type="Proteomes" id="UP000051249"/>
    </source>
</evidence>
<dbReference type="InterPro" id="IPR023324">
    <property type="entry name" value="BH2638-like_sf"/>
</dbReference>
<keyword evidence="2" id="KW-1185">Reference proteome</keyword>
<evidence type="ECO:0000313" key="1">
    <source>
        <dbReference type="EMBL" id="KRO25592.1"/>
    </source>
</evidence>
<dbReference type="InterPro" id="IPR007920">
    <property type="entry name" value="UPF0223"/>
</dbReference>
<dbReference type="EMBL" id="JQCQ01000008">
    <property type="protein sequence ID" value="KRO25592.1"/>
    <property type="molecule type" value="Genomic_DNA"/>
</dbReference>
<gene>
    <name evidence="1" type="ORF">IV88_GL001672</name>
</gene>
<dbReference type="PIRSF" id="PIRSF037260">
    <property type="entry name" value="UPF0223"/>
    <property type="match status" value="1"/>
</dbReference>
<dbReference type="Gene3D" id="1.10.220.80">
    <property type="entry name" value="BH2638-like"/>
    <property type="match status" value="1"/>
</dbReference>
<dbReference type="RefSeq" id="WP_057798629.1">
    <property type="nucleotide sequence ID" value="NZ_BJZZ01000015.1"/>
</dbReference>
<dbReference type="OrthoDB" id="1649074at2"/>
<accession>A0A0R2NII8</accession>
<sequence length="90" mass="10470">MKDNFSYPIEEFWSVDELTQVIDFYSKIEKAYDGGVSVKILSASYDNFKKVVPNKSEQKRLFREFEKNSGLASFPIVKQLRDPKTKVIRG</sequence>
<dbReference type="Pfam" id="PF05256">
    <property type="entry name" value="UPF0223"/>
    <property type="match status" value="1"/>
</dbReference>
<reference evidence="1 2" key="1">
    <citation type="journal article" date="2015" name="Genome Announc.">
        <title>Expanding the biotechnology potential of lactobacilli through comparative genomics of 213 strains and associated genera.</title>
        <authorList>
            <person name="Sun Z."/>
            <person name="Harris H.M."/>
            <person name="McCann A."/>
            <person name="Guo C."/>
            <person name="Argimon S."/>
            <person name="Zhang W."/>
            <person name="Yang X."/>
            <person name="Jeffery I.B."/>
            <person name="Cooney J.C."/>
            <person name="Kagawa T.F."/>
            <person name="Liu W."/>
            <person name="Song Y."/>
            <person name="Salvetti E."/>
            <person name="Wrobel A."/>
            <person name="Rasinkangas P."/>
            <person name="Parkhill J."/>
            <person name="Rea M.C."/>
            <person name="O'Sullivan O."/>
            <person name="Ritari J."/>
            <person name="Douillard F.P."/>
            <person name="Paul Ross R."/>
            <person name="Yang R."/>
            <person name="Briner A.E."/>
            <person name="Felis G.E."/>
            <person name="de Vos W.M."/>
            <person name="Barrangou R."/>
            <person name="Klaenhammer T.R."/>
            <person name="Caufield P.W."/>
            <person name="Cui Y."/>
            <person name="Zhang H."/>
            <person name="O'Toole P.W."/>
        </authorList>
    </citation>
    <scope>NUCLEOTIDE SEQUENCE [LARGE SCALE GENOMIC DNA]</scope>
    <source>
        <strain evidence="1 2">DSM 23026</strain>
    </source>
</reference>
<proteinExistence type="predicted"/>
<dbReference type="Proteomes" id="UP000051249">
    <property type="component" value="Unassembled WGS sequence"/>
</dbReference>